<evidence type="ECO:0000313" key="8">
    <source>
        <dbReference type="Proteomes" id="UP001498398"/>
    </source>
</evidence>
<dbReference type="Gene3D" id="3.20.170.30">
    <property type="match status" value="1"/>
</dbReference>
<organism evidence="7 8">
    <name type="scientific">Marasmiellus scandens</name>
    <dbReference type="NCBI Taxonomy" id="2682957"/>
    <lineage>
        <taxon>Eukaryota</taxon>
        <taxon>Fungi</taxon>
        <taxon>Dikarya</taxon>
        <taxon>Basidiomycota</taxon>
        <taxon>Agaricomycotina</taxon>
        <taxon>Agaricomycetes</taxon>
        <taxon>Agaricomycetidae</taxon>
        <taxon>Agaricales</taxon>
        <taxon>Marasmiineae</taxon>
        <taxon>Omphalotaceae</taxon>
        <taxon>Marasmiellus</taxon>
    </lineage>
</organism>
<comment type="catalytic activity">
    <reaction evidence="6">
        <text>2'-phospho-[ligated tRNA] + NAD(+) = mature tRNA + ADP-alpha-D-ribose 1'',2''-cyclic phosphate + nicotinamide</text>
        <dbReference type="Rhea" id="RHEA:23324"/>
        <dbReference type="Rhea" id="RHEA-COMP:11106"/>
        <dbReference type="Rhea" id="RHEA-COMP:11107"/>
        <dbReference type="ChEBI" id="CHEBI:17154"/>
        <dbReference type="ChEBI" id="CHEBI:57540"/>
        <dbReference type="ChEBI" id="CHEBI:76596"/>
        <dbReference type="ChEBI" id="CHEBI:82883"/>
        <dbReference type="ChEBI" id="CHEBI:85027"/>
        <dbReference type="EC" id="2.7.1.160"/>
    </reaction>
</comment>
<evidence type="ECO:0000256" key="3">
    <source>
        <dbReference type="ARBA" id="ARBA00012007"/>
    </source>
</evidence>
<dbReference type="Proteomes" id="UP001498398">
    <property type="component" value="Unassembled WGS sequence"/>
</dbReference>
<evidence type="ECO:0000313" key="7">
    <source>
        <dbReference type="EMBL" id="KAK7466320.1"/>
    </source>
</evidence>
<evidence type="ECO:0000256" key="1">
    <source>
        <dbReference type="ARBA" id="ARBA00003343"/>
    </source>
</evidence>
<accession>A0ABR1JXU9</accession>
<dbReference type="PANTHER" id="PTHR12684">
    <property type="entry name" value="PUTATIVE PHOSPHOTRANSFERASE"/>
    <property type="match status" value="1"/>
</dbReference>
<comment type="similarity">
    <text evidence="2">Belongs to the KptA/TPT1 family.</text>
</comment>
<dbReference type="GO" id="GO:0000215">
    <property type="term" value="F:tRNA 2'-phosphotransferase activity"/>
    <property type="evidence" value="ECO:0007669"/>
    <property type="project" value="UniProtKB-EC"/>
</dbReference>
<dbReference type="SUPFAM" id="SSF56399">
    <property type="entry name" value="ADP-ribosylation"/>
    <property type="match status" value="1"/>
</dbReference>
<dbReference type="InterPro" id="IPR002745">
    <property type="entry name" value="Ptrans_KptA/Tpt1"/>
</dbReference>
<evidence type="ECO:0000256" key="4">
    <source>
        <dbReference type="ARBA" id="ARBA00022679"/>
    </source>
</evidence>
<dbReference type="InterPro" id="IPR042081">
    <property type="entry name" value="RNA_2'-PTrans_C"/>
</dbReference>
<dbReference type="InterPro" id="IPR042080">
    <property type="entry name" value="RNA_2'-PTrans_N"/>
</dbReference>
<dbReference type="EC" id="2.7.1.160" evidence="3"/>
<comment type="caution">
    <text evidence="7">The sequence shown here is derived from an EMBL/GenBank/DDBJ whole genome shotgun (WGS) entry which is preliminary data.</text>
</comment>
<protein>
    <recommendedName>
        <fullName evidence="3">2'-phosphotransferase</fullName>
        <ecNumber evidence="3">2.7.1.160</ecNumber>
    </recommendedName>
</protein>
<evidence type="ECO:0000256" key="6">
    <source>
        <dbReference type="ARBA" id="ARBA00047949"/>
    </source>
</evidence>
<dbReference type="EMBL" id="JBANRG010000005">
    <property type="protein sequence ID" value="KAK7466320.1"/>
    <property type="molecule type" value="Genomic_DNA"/>
</dbReference>
<comment type="function">
    <text evidence="1">Catalyzes the last step of tRNA splicing, the transfer of the splice junction 2'-phosphate from ligated tRNA to NAD to produce ADP-ribose 1''-2'' cyclic phosphate.</text>
</comment>
<keyword evidence="4 7" id="KW-0808">Transferase</keyword>
<keyword evidence="5" id="KW-0520">NAD</keyword>
<dbReference type="Gene3D" id="1.10.10.970">
    <property type="entry name" value="RNA 2'-phosphotransferase, Tpt1/KptA family, N-terminal domain"/>
    <property type="match status" value="1"/>
</dbReference>
<dbReference type="Pfam" id="PF01885">
    <property type="entry name" value="PTS_2-RNA"/>
    <property type="match status" value="1"/>
</dbReference>
<evidence type="ECO:0000256" key="2">
    <source>
        <dbReference type="ARBA" id="ARBA00009836"/>
    </source>
</evidence>
<sequence>MHFPNHFRHGVVLLQRFPPRSGCDILQLASPRYTRAHSRQTPKSVEGFYFPLQLRPKCKKQPADPPEGDVEAVTLTKRLSYLLRHGAEAEGLNIRPDGWVPLGDVLKHATMMGVSLEGLQKVLQRDPQRRIKLKEEPVSQNTSTWWIKASGRHSIPSVNTAVKQIKSVEQVSAVLYCVNWTKWDSIKQYGIWPEKDDSLIHFIQSVHENYGIEAHRNTSQVVIQLDLSKAILEGLQFFITNDHSIVTAGDYRGCVGPEYIYKASRIMWSTVALQKQQDIIDTIPSSMLTT</sequence>
<name>A0ABR1JXU9_9AGAR</name>
<proteinExistence type="inferred from homology"/>
<gene>
    <name evidence="7" type="primary">TPT1_3</name>
    <name evidence="7" type="ORF">VKT23_005047</name>
</gene>
<evidence type="ECO:0000256" key="5">
    <source>
        <dbReference type="ARBA" id="ARBA00023027"/>
    </source>
</evidence>
<reference evidence="7 8" key="1">
    <citation type="submission" date="2024-01" db="EMBL/GenBank/DDBJ databases">
        <title>A draft genome for the cacao thread blight pathogen Marasmiellus scandens.</title>
        <authorList>
            <person name="Baruah I.K."/>
            <person name="Leung J."/>
            <person name="Bukari Y."/>
            <person name="Amoako-Attah I."/>
            <person name="Meinhardt L.W."/>
            <person name="Bailey B.A."/>
            <person name="Cohen S.P."/>
        </authorList>
    </citation>
    <scope>NUCLEOTIDE SEQUENCE [LARGE SCALE GENOMIC DNA]</scope>
    <source>
        <strain evidence="7 8">GH-19</strain>
    </source>
</reference>
<dbReference type="PANTHER" id="PTHR12684:SF2">
    <property type="entry name" value="TRNA 2'-PHOSPHOTRANSFERASE 1"/>
    <property type="match status" value="1"/>
</dbReference>
<keyword evidence="8" id="KW-1185">Reference proteome</keyword>